<reference evidence="2 3" key="1">
    <citation type="journal article" date="2015" name="Genome Biol. Evol.">
        <title>Comparative Genomics of a Bacterivorous Green Alga Reveals Evolutionary Causalities and Consequences of Phago-Mixotrophic Mode of Nutrition.</title>
        <authorList>
            <person name="Burns J.A."/>
            <person name="Paasch A."/>
            <person name="Narechania A."/>
            <person name="Kim E."/>
        </authorList>
    </citation>
    <scope>NUCLEOTIDE SEQUENCE [LARGE SCALE GENOMIC DNA]</scope>
    <source>
        <strain evidence="2 3">PLY_AMNH</strain>
    </source>
</reference>
<evidence type="ECO:0000313" key="2">
    <source>
        <dbReference type="EMBL" id="KAK3287891.1"/>
    </source>
</evidence>
<protein>
    <recommendedName>
        <fullName evidence="1">DUF4218 domain-containing protein</fullName>
    </recommendedName>
</protein>
<name>A0AAE0H118_9CHLO</name>
<dbReference type="InterPro" id="IPR004242">
    <property type="entry name" value="Transposase_21"/>
</dbReference>
<dbReference type="Pfam" id="PF13960">
    <property type="entry name" value="DUF4218"/>
    <property type="match status" value="1"/>
</dbReference>
<gene>
    <name evidence="2" type="ORF">CYMTET_4624</name>
</gene>
<organism evidence="2 3">
    <name type="scientific">Cymbomonas tetramitiformis</name>
    <dbReference type="NCBI Taxonomy" id="36881"/>
    <lineage>
        <taxon>Eukaryota</taxon>
        <taxon>Viridiplantae</taxon>
        <taxon>Chlorophyta</taxon>
        <taxon>Pyramimonadophyceae</taxon>
        <taxon>Pyramimonadales</taxon>
        <taxon>Pyramimonadaceae</taxon>
        <taxon>Cymbomonas</taxon>
    </lineage>
</organism>
<dbReference type="PANTHER" id="PTHR48258:SF14">
    <property type="entry name" value="OS02G0583300 PROTEIN"/>
    <property type="match status" value="1"/>
</dbReference>
<comment type="caution">
    <text evidence="2">The sequence shown here is derived from an EMBL/GenBank/DDBJ whole genome shotgun (WGS) entry which is preliminary data.</text>
</comment>
<dbReference type="EMBL" id="LGRX02000657">
    <property type="protein sequence ID" value="KAK3287891.1"/>
    <property type="molecule type" value="Genomic_DNA"/>
</dbReference>
<accession>A0AAE0H118</accession>
<dbReference type="Pfam" id="PF02992">
    <property type="entry name" value="Transposase_21"/>
    <property type="match status" value="1"/>
</dbReference>
<feature type="domain" description="DUF4218" evidence="1">
    <location>
        <begin position="196"/>
        <end position="274"/>
    </location>
</feature>
<dbReference type="AlphaFoldDB" id="A0AAE0H118"/>
<proteinExistence type="predicted"/>
<evidence type="ECO:0000259" key="1">
    <source>
        <dbReference type="Pfam" id="PF13960"/>
    </source>
</evidence>
<sequence length="573" mass="66010">MLEDPEFFKDKRNLSVVLCADGIEKFKDKLGSVTPITCQVVNYPAHLRGKSEFIVLWGIIDGKPKDAQLFYHKFVDEIIDIEKNGCRVWDVIENKPFTVRVKLYKVLEDYVGLTEAGNVYGTNARMGCSKCWIVGTTKAESCMQKTIYAQMLQQNPSEEPAMRTDKEVRELQHLHDGMIEAGYTDLFRFGRAVQHHKTGMDALKTRVLEVRDIMEAELSPELFVIATHQLVHIPDQMRDEGPVPDLWMFAPESFFGELRRIIRTRSHPVASMMKGVELKRMVSLVRGLYQLLQANGSPPTISQPRSENTVSLMLATGNERKGKLVYSTPDDKKEIQAWLATNVEWYGNIVREFNRAEDHYTRGSGPGQNLTRPILHQPETWRKSPVTGEVIPFTEMEMSYALAPPRMWTEYAYVKVRNFNYRSLERDMNKATCHRYFKSVFKVWNVQKQQEDDQDRYGEILKVVKLVVHTDTYILVKCRWFPLEAALSDAVTQNIYLRTDMPWETKDAFIEAKDINNQVVVAPIPWKPLRLARYTGNKVPLNIRHRTDVLAVVLDRHVDFVGDIGDSSSDDED</sequence>
<dbReference type="InterPro" id="IPR025452">
    <property type="entry name" value="DUF4218"/>
</dbReference>
<dbReference type="Proteomes" id="UP001190700">
    <property type="component" value="Unassembled WGS sequence"/>
</dbReference>
<keyword evidence="3" id="KW-1185">Reference proteome</keyword>
<dbReference type="PANTHER" id="PTHR48258">
    <property type="entry name" value="DUF4218 DOMAIN-CONTAINING PROTEIN-RELATED"/>
    <property type="match status" value="1"/>
</dbReference>
<evidence type="ECO:0000313" key="3">
    <source>
        <dbReference type="Proteomes" id="UP001190700"/>
    </source>
</evidence>